<dbReference type="InterPro" id="IPR029069">
    <property type="entry name" value="HotDog_dom_sf"/>
</dbReference>
<dbReference type="InterPro" id="IPR042171">
    <property type="entry name" value="Acyl-CoA_hotdog"/>
</dbReference>
<feature type="domain" description="Acyl-CoA thioesterase-like C-terminal" evidence="2">
    <location>
        <begin position="138"/>
        <end position="272"/>
    </location>
</feature>
<dbReference type="InterPro" id="IPR049450">
    <property type="entry name" value="ACOT8-like_C"/>
</dbReference>
<dbReference type="PANTHER" id="PTHR38110:SF1">
    <property type="entry name" value="THIOESTERASE DOMAIN-CONTAINING PROTEIN"/>
    <property type="match status" value="1"/>
</dbReference>
<dbReference type="Proteomes" id="UP000549911">
    <property type="component" value="Unassembled WGS sequence"/>
</dbReference>
<evidence type="ECO:0000259" key="2">
    <source>
        <dbReference type="Pfam" id="PF20789"/>
    </source>
</evidence>
<dbReference type="EMBL" id="JACCBW010000001">
    <property type="protein sequence ID" value="NYE35327.1"/>
    <property type="molecule type" value="Genomic_DNA"/>
</dbReference>
<dbReference type="Gene3D" id="2.40.160.210">
    <property type="entry name" value="Acyl-CoA thioesterase, double hotdog domain"/>
    <property type="match status" value="1"/>
</dbReference>
<dbReference type="RefSeq" id="WP_179617999.1">
    <property type="nucleotide sequence ID" value="NZ_JACCBW010000001.1"/>
</dbReference>
<protein>
    <submittedName>
        <fullName evidence="3">Acyl-CoA thioesterase</fullName>
    </submittedName>
</protein>
<dbReference type="InterPro" id="IPR049449">
    <property type="entry name" value="TesB_ACOT8-like_N"/>
</dbReference>
<reference evidence="3 4" key="2">
    <citation type="submission" date="2020-08" db="EMBL/GenBank/DDBJ databases">
        <title>The Agave Microbiome: Exploring the role of microbial communities in plant adaptations to desert environments.</title>
        <authorList>
            <person name="Partida-Martinez L.P."/>
        </authorList>
    </citation>
    <scope>NUCLEOTIDE SEQUENCE [LARGE SCALE GENOMIC DNA]</scope>
    <source>
        <strain evidence="3 4">AT2.17</strain>
    </source>
</reference>
<evidence type="ECO:0000259" key="1">
    <source>
        <dbReference type="Pfam" id="PF13622"/>
    </source>
</evidence>
<reference evidence="3 4" key="1">
    <citation type="submission" date="2020-07" db="EMBL/GenBank/DDBJ databases">
        <authorList>
            <person name="Partida-Martinez L."/>
            <person name="Huntemann M."/>
            <person name="Clum A."/>
            <person name="Wang J."/>
            <person name="Palaniappan K."/>
            <person name="Ritter S."/>
            <person name="Chen I.-M."/>
            <person name="Stamatis D."/>
            <person name="Reddy T."/>
            <person name="O'Malley R."/>
            <person name="Daum C."/>
            <person name="Shapiro N."/>
            <person name="Ivanova N."/>
            <person name="Kyrpides N."/>
            <person name="Woyke T."/>
        </authorList>
    </citation>
    <scope>NUCLEOTIDE SEQUENCE [LARGE SCALE GENOMIC DNA]</scope>
    <source>
        <strain evidence="3 4">AT2.17</strain>
    </source>
</reference>
<keyword evidence="4" id="KW-1185">Reference proteome</keyword>
<gene>
    <name evidence="3" type="ORF">F4692_000431</name>
</gene>
<evidence type="ECO:0000313" key="4">
    <source>
        <dbReference type="Proteomes" id="UP000549911"/>
    </source>
</evidence>
<name>A0A7Y9GZU8_9ACTN</name>
<dbReference type="Pfam" id="PF13622">
    <property type="entry name" value="4HBT_3"/>
    <property type="match status" value="1"/>
</dbReference>
<dbReference type="SUPFAM" id="SSF54637">
    <property type="entry name" value="Thioesterase/thiol ester dehydrase-isomerase"/>
    <property type="match status" value="2"/>
</dbReference>
<proteinExistence type="predicted"/>
<accession>A0A7Y9GZU8</accession>
<dbReference type="AlphaFoldDB" id="A0A7Y9GZU8"/>
<evidence type="ECO:0000313" key="3">
    <source>
        <dbReference type="EMBL" id="NYE35327.1"/>
    </source>
</evidence>
<organism evidence="3 4">
    <name type="scientific">Nocardioides cavernae</name>
    <dbReference type="NCBI Taxonomy" id="1921566"/>
    <lineage>
        <taxon>Bacteria</taxon>
        <taxon>Bacillati</taxon>
        <taxon>Actinomycetota</taxon>
        <taxon>Actinomycetes</taxon>
        <taxon>Propionibacteriales</taxon>
        <taxon>Nocardioidaceae</taxon>
        <taxon>Nocardioides</taxon>
    </lineage>
</organism>
<sequence>MSSATPSAAPSEWDTHTALTDAGDGRFAADLDPGWVVGGGVNGGYLLGVVGTAIARSVPAKPHPLSVSAYYLSASRPGPAQVSTRVLREGGSVATVAAELAQEGTTRISVLATYGDLAAMPSDVGTTAVEPMLPPLEECVPGSLAPEETRRVAPVMERFDMRFDPACVGWAMGAPSGNGHIQAWFRMVDGHEVDPVGLLMVCDALPPVTFDLGRPGWAPTLELTVHVRAVPAPGWLKVSHRTRNVAGGMFEEDCEVWDSAGRLVAQSRQLAMQPRA</sequence>
<dbReference type="PANTHER" id="PTHR38110">
    <property type="entry name" value="CHROMOSOME 23, WHOLE GENOME SHOTGUN SEQUENCE"/>
    <property type="match status" value="1"/>
</dbReference>
<comment type="caution">
    <text evidence="3">The sequence shown here is derived from an EMBL/GenBank/DDBJ whole genome shotgun (WGS) entry which is preliminary data.</text>
</comment>
<dbReference type="InterPro" id="IPR052389">
    <property type="entry name" value="Sec_Metab_Biosynth-Assoc"/>
</dbReference>
<feature type="domain" description="Acyl-CoA thioesterase-like N-terminal HotDog" evidence="1">
    <location>
        <begin position="32"/>
        <end position="115"/>
    </location>
</feature>
<dbReference type="Pfam" id="PF20789">
    <property type="entry name" value="4HBT_3C"/>
    <property type="match status" value="1"/>
</dbReference>